<dbReference type="PANTHER" id="PTHR33202">
    <property type="entry name" value="ZINC UPTAKE REGULATION PROTEIN"/>
    <property type="match status" value="1"/>
</dbReference>
<evidence type="ECO:0000313" key="11">
    <source>
        <dbReference type="EMBL" id="ACV64853.1"/>
    </source>
</evidence>
<keyword evidence="4" id="KW-0678">Repressor</keyword>
<dbReference type="KEGG" id="dae:Dtox_4185"/>
<accession>C8VZA8</accession>
<keyword evidence="7" id="KW-0238">DNA-binding</keyword>
<evidence type="ECO:0000256" key="4">
    <source>
        <dbReference type="ARBA" id="ARBA00022491"/>
    </source>
</evidence>
<protein>
    <submittedName>
        <fullName evidence="11">Ferric uptake regulator, Fur family</fullName>
    </submittedName>
</protein>
<dbReference type="CDD" id="cd07153">
    <property type="entry name" value="Fur_like"/>
    <property type="match status" value="1"/>
</dbReference>
<keyword evidence="10" id="KW-0408">Iron</keyword>
<dbReference type="HOGENOM" id="CLU_096072_5_1_9"/>
<keyword evidence="9" id="KW-0479">Metal-binding</keyword>
<feature type="binding site" evidence="9">
    <location>
        <position position="138"/>
    </location>
    <ligand>
        <name>Zn(2+)</name>
        <dbReference type="ChEBI" id="CHEBI:29105"/>
    </ligand>
</feature>
<dbReference type="InterPro" id="IPR036390">
    <property type="entry name" value="WH_DNA-bd_sf"/>
</dbReference>
<dbReference type="GO" id="GO:0000976">
    <property type="term" value="F:transcription cis-regulatory region binding"/>
    <property type="evidence" value="ECO:0007669"/>
    <property type="project" value="TreeGrafter"/>
</dbReference>
<dbReference type="GO" id="GO:0045892">
    <property type="term" value="P:negative regulation of DNA-templated transcription"/>
    <property type="evidence" value="ECO:0007669"/>
    <property type="project" value="TreeGrafter"/>
</dbReference>
<evidence type="ECO:0000256" key="8">
    <source>
        <dbReference type="ARBA" id="ARBA00023163"/>
    </source>
</evidence>
<evidence type="ECO:0000256" key="10">
    <source>
        <dbReference type="PIRSR" id="PIRSR602481-2"/>
    </source>
</evidence>
<dbReference type="OrthoDB" id="8659436at2"/>
<evidence type="ECO:0000256" key="1">
    <source>
        <dbReference type="ARBA" id="ARBA00004496"/>
    </source>
</evidence>
<keyword evidence="8" id="KW-0804">Transcription</keyword>
<organism evidence="11 12">
    <name type="scientific">Desulfofarcimen acetoxidans (strain ATCC 49208 / DSM 771 / KCTC 5769 / VKM B-1644 / 5575)</name>
    <name type="common">Desulfotomaculum acetoxidans</name>
    <dbReference type="NCBI Taxonomy" id="485916"/>
    <lineage>
        <taxon>Bacteria</taxon>
        <taxon>Bacillati</taxon>
        <taxon>Bacillota</taxon>
        <taxon>Clostridia</taxon>
        <taxon>Eubacteriales</taxon>
        <taxon>Peptococcaceae</taxon>
        <taxon>Desulfofarcimen</taxon>
    </lineage>
</organism>
<dbReference type="PANTHER" id="PTHR33202:SF1">
    <property type="entry name" value="FERRIC UPTAKE REGULATION PROTEIN"/>
    <property type="match status" value="1"/>
</dbReference>
<evidence type="ECO:0000256" key="7">
    <source>
        <dbReference type="ARBA" id="ARBA00023125"/>
    </source>
</evidence>
<dbReference type="eggNOG" id="COG0735">
    <property type="taxonomic scope" value="Bacteria"/>
</dbReference>
<proteinExistence type="inferred from homology"/>
<dbReference type="Gene3D" id="3.30.1490.190">
    <property type="match status" value="1"/>
</dbReference>
<comment type="similarity">
    <text evidence="2">Belongs to the Fur family.</text>
</comment>
<dbReference type="InterPro" id="IPR043135">
    <property type="entry name" value="Fur_C"/>
</dbReference>
<evidence type="ECO:0000256" key="6">
    <source>
        <dbReference type="ARBA" id="ARBA00023015"/>
    </source>
</evidence>
<dbReference type="EMBL" id="CP001720">
    <property type="protein sequence ID" value="ACV64853.1"/>
    <property type="molecule type" value="Genomic_DNA"/>
</dbReference>
<dbReference type="InterPro" id="IPR002481">
    <property type="entry name" value="FUR"/>
</dbReference>
<reference evidence="11 12" key="1">
    <citation type="journal article" date="2009" name="Stand. Genomic Sci.">
        <title>Complete genome sequence of Desulfotomaculum acetoxidans type strain (5575).</title>
        <authorList>
            <person name="Spring S."/>
            <person name="Lapidus A."/>
            <person name="Schroder M."/>
            <person name="Gleim D."/>
            <person name="Sims D."/>
            <person name="Meincke L."/>
            <person name="Glavina Del Rio T."/>
            <person name="Tice H."/>
            <person name="Copeland A."/>
            <person name="Cheng J.F."/>
            <person name="Lucas S."/>
            <person name="Chen F."/>
            <person name="Nolan M."/>
            <person name="Bruce D."/>
            <person name="Goodwin L."/>
            <person name="Pitluck S."/>
            <person name="Ivanova N."/>
            <person name="Mavromatis K."/>
            <person name="Mikhailova N."/>
            <person name="Pati A."/>
            <person name="Chen A."/>
            <person name="Palaniappan K."/>
            <person name="Land M."/>
            <person name="Hauser L."/>
            <person name="Chang Y.J."/>
            <person name="Jeffries C.D."/>
            <person name="Chain P."/>
            <person name="Saunders E."/>
            <person name="Brettin T."/>
            <person name="Detter J.C."/>
            <person name="Goker M."/>
            <person name="Bristow J."/>
            <person name="Eisen J.A."/>
            <person name="Markowitz V."/>
            <person name="Hugenholtz P."/>
            <person name="Kyrpides N.C."/>
            <person name="Klenk H.P."/>
            <person name="Han C."/>
        </authorList>
    </citation>
    <scope>NUCLEOTIDE SEQUENCE [LARGE SCALE GENOMIC DNA]</scope>
    <source>
        <strain evidence="12">ATCC 49208 / DSM 771 / VKM B-1644</strain>
    </source>
</reference>
<name>C8VZA8_DESAS</name>
<keyword evidence="3" id="KW-0963">Cytoplasm</keyword>
<dbReference type="InterPro" id="IPR036388">
    <property type="entry name" value="WH-like_DNA-bd_sf"/>
</dbReference>
<comment type="cofactor">
    <cofactor evidence="9">
        <name>Zn(2+)</name>
        <dbReference type="ChEBI" id="CHEBI:29105"/>
    </cofactor>
    <text evidence="9">Binds 1 zinc ion per subunit.</text>
</comment>
<gene>
    <name evidence="11" type="ordered locus">Dtox_4185</name>
</gene>
<dbReference type="SUPFAM" id="SSF46785">
    <property type="entry name" value="Winged helix' DNA-binding domain"/>
    <property type="match status" value="1"/>
</dbReference>
<evidence type="ECO:0000313" key="12">
    <source>
        <dbReference type="Proteomes" id="UP000002217"/>
    </source>
</evidence>
<dbReference type="Proteomes" id="UP000002217">
    <property type="component" value="Chromosome"/>
</dbReference>
<evidence type="ECO:0000256" key="3">
    <source>
        <dbReference type="ARBA" id="ARBA00022490"/>
    </source>
</evidence>
<dbReference type="AlphaFoldDB" id="C8VZA8"/>
<dbReference type="GO" id="GO:0005737">
    <property type="term" value="C:cytoplasm"/>
    <property type="evidence" value="ECO:0007669"/>
    <property type="project" value="UniProtKB-SubCell"/>
</dbReference>
<feature type="binding site" evidence="9">
    <location>
        <position position="98"/>
    </location>
    <ligand>
        <name>Zn(2+)</name>
        <dbReference type="ChEBI" id="CHEBI:29105"/>
    </ligand>
</feature>
<feature type="binding site" evidence="10">
    <location>
        <position position="127"/>
    </location>
    <ligand>
        <name>Fe cation</name>
        <dbReference type="ChEBI" id="CHEBI:24875"/>
    </ligand>
</feature>
<dbReference type="STRING" id="485916.Dtox_4185"/>
<dbReference type="RefSeq" id="WP_015759523.1">
    <property type="nucleotide sequence ID" value="NC_013216.1"/>
</dbReference>
<dbReference type="Pfam" id="PF01475">
    <property type="entry name" value="FUR"/>
    <property type="match status" value="1"/>
</dbReference>
<keyword evidence="5 9" id="KW-0862">Zinc</keyword>
<feature type="binding site" evidence="9">
    <location>
        <position position="95"/>
    </location>
    <ligand>
        <name>Zn(2+)</name>
        <dbReference type="ChEBI" id="CHEBI:29105"/>
    </ligand>
</feature>
<dbReference type="GO" id="GO:1900376">
    <property type="term" value="P:regulation of secondary metabolite biosynthetic process"/>
    <property type="evidence" value="ECO:0007669"/>
    <property type="project" value="TreeGrafter"/>
</dbReference>
<dbReference type="GO" id="GO:0008270">
    <property type="term" value="F:zinc ion binding"/>
    <property type="evidence" value="ECO:0007669"/>
    <property type="project" value="TreeGrafter"/>
</dbReference>
<feature type="binding site" evidence="9">
    <location>
        <position position="135"/>
    </location>
    <ligand>
        <name>Zn(2+)</name>
        <dbReference type="ChEBI" id="CHEBI:29105"/>
    </ligand>
</feature>
<evidence type="ECO:0000256" key="5">
    <source>
        <dbReference type="ARBA" id="ARBA00022833"/>
    </source>
</evidence>
<keyword evidence="6" id="KW-0805">Transcription regulation</keyword>
<comment type="subcellular location">
    <subcellularLocation>
        <location evidence="1">Cytoplasm</location>
    </subcellularLocation>
</comment>
<sequence length="139" mass="16072">MSMEDVLDKLKSCGIKLTPQRQEVVRVFLEDNKHFSAEEVLKKVQQTFSSVSFDTIYRTLNLFKDLGIIIEVDFFDGCRRFEMNDENNHHHHLVCLKCGKAKEVHHCPAECIHNILKQNPGFKVSGHTFSIFGYCPNCQ</sequence>
<evidence type="ECO:0000256" key="2">
    <source>
        <dbReference type="ARBA" id="ARBA00007957"/>
    </source>
</evidence>
<evidence type="ECO:0000256" key="9">
    <source>
        <dbReference type="PIRSR" id="PIRSR602481-1"/>
    </source>
</evidence>
<keyword evidence="12" id="KW-1185">Reference proteome</keyword>
<feature type="binding site" evidence="10">
    <location>
        <position position="89"/>
    </location>
    <ligand>
        <name>Fe cation</name>
        <dbReference type="ChEBI" id="CHEBI:24875"/>
    </ligand>
</feature>
<comment type="cofactor">
    <cofactor evidence="10">
        <name>Mn(2+)</name>
        <dbReference type="ChEBI" id="CHEBI:29035"/>
    </cofactor>
    <cofactor evidence="10">
        <name>Fe(2+)</name>
        <dbReference type="ChEBI" id="CHEBI:29033"/>
    </cofactor>
    <text evidence="10">Binds 1 Mn(2+) or Fe(2+) ion per subunit.</text>
</comment>
<dbReference type="GO" id="GO:0003700">
    <property type="term" value="F:DNA-binding transcription factor activity"/>
    <property type="evidence" value="ECO:0007669"/>
    <property type="project" value="InterPro"/>
</dbReference>
<dbReference type="Gene3D" id="1.10.10.10">
    <property type="entry name" value="Winged helix-like DNA-binding domain superfamily/Winged helix DNA-binding domain"/>
    <property type="match status" value="1"/>
</dbReference>
<feature type="binding site" evidence="10">
    <location>
        <position position="110"/>
    </location>
    <ligand>
        <name>Fe cation</name>
        <dbReference type="ChEBI" id="CHEBI:24875"/>
    </ligand>
</feature>